<keyword evidence="6" id="KW-0547">Nucleotide-binding</keyword>
<evidence type="ECO:0000313" key="16">
    <source>
        <dbReference type="EMBL" id="KAJ7386553.1"/>
    </source>
</evidence>
<feature type="domain" description="Dynein heavy chain tail" evidence="13">
    <location>
        <begin position="3"/>
        <end position="424"/>
    </location>
</feature>
<keyword evidence="17" id="KW-1185">Reference proteome</keyword>
<evidence type="ECO:0000259" key="13">
    <source>
        <dbReference type="Pfam" id="PF08385"/>
    </source>
</evidence>
<keyword evidence="11" id="KW-0206">Cytoskeleton</keyword>
<dbReference type="Gene3D" id="1.20.58.1120">
    <property type="match status" value="1"/>
</dbReference>
<dbReference type="Pfam" id="PF08385">
    <property type="entry name" value="DHC_N1"/>
    <property type="match status" value="1"/>
</dbReference>
<evidence type="ECO:0000256" key="7">
    <source>
        <dbReference type="ARBA" id="ARBA00022840"/>
    </source>
</evidence>
<accession>A0A9W9ZRD0</accession>
<feature type="domain" description="Dynein heavy chain linker" evidence="14">
    <location>
        <begin position="914"/>
        <end position="1287"/>
    </location>
</feature>
<dbReference type="FunFam" id="1.20.58.1120:FF:000003">
    <property type="entry name" value="Cytoplasmic dynein heavy chain 1"/>
    <property type="match status" value="1"/>
</dbReference>
<dbReference type="InterPro" id="IPR042228">
    <property type="entry name" value="Dynein_linker_3"/>
</dbReference>
<dbReference type="GO" id="GO:0005874">
    <property type="term" value="C:microtubule"/>
    <property type="evidence" value="ECO:0007669"/>
    <property type="project" value="UniProtKB-KW"/>
</dbReference>
<keyword evidence="5" id="KW-0677">Repeat</keyword>
<comment type="subcellular location">
    <subcellularLocation>
        <location evidence="1">Cytoplasm</location>
        <location evidence="1">Cytoskeleton</location>
    </subcellularLocation>
</comment>
<evidence type="ECO:0000259" key="14">
    <source>
        <dbReference type="Pfam" id="PF08393"/>
    </source>
</evidence>
<dbReference type="FunFam" id="1.10.287.2620:FF:000001">
    <property type="entry name" value="Cytoplasmic dynein heavy chain 1"/>
    <property type="match status" value="1"/>
</dbReference>
<dbReference type="InterPro" id="IPR013594">
    <property type="entry name" value="Dynein_heavy_tail"/>
</dbReference>
<organism evidence="16 17">
    <name type="scientific">Desmophyllum pertusum</name>
    <dbReference type="NCBI Taxonomy" id="174260"/>
    <lineage>
        <taxon>Eukaryota</taxon>
        <taxon>Metazoa</taxon>
        <taxon>Cnidaria</taxon>
        <taxon>Anthozoa</taxon>
        <taxon>Hexacorallia</taxon>
        <taxon>Scleractinia</taxon>
        <taxon>Caryophylliina</taxon>
        <taxon>Caryophylliidae</taxon>
        <taxon>Desmophyllum</taxon>
    </lineage>
</organism>
<dbReference type="GO" id="GO:0051959">
    <property type="term" value="F:dynein light intermediate chain binding"/>
    <property type="evidence" value="ECO:0007669"/>
    <property type="project" value="InterPro"/>
</dbReference>
<dbReference type="PANTHER" id="PTHR46532">
    <property type="entry name" value="MALE FERTILITY FACTOR KL5"/>
    <property type="match status" value="1"/>
</dbReference>
<comment type="caution">
    <text evidence="16">The sequence shown here is derived from an EMBL/GenBank/DDBJ whole genome shotgun (WGS) entry which is preliminary data.</text>
</comment>
<proteinExistence type="inferred from homology"/>
<dbReference type="InterPro" id="IPR013602">
    <property type="entry name" value="Dynein_heavy_linker"/>
</dbReference>
<sequence>MVACFEVFTTWDDEYEKLQTLLRDIVKKKREESLKMVWRVNPAHKRLQARLDQMRKFRRQHEQLRAVIVRVLQPPAVSQASPPSPGGPPKTVEDEETKPEALLDPADANAIQEVNLAYENVKEVDGLDVSKDGSEAWEAAIKRYDERIDRVETRITARLRDQLGTAKNANEMFRIFSRFNALFVRPHIRGAIREYQTQLIQRVKDDIEALHDKFKIQYPYSKACKMSKVRDLPPVSGSIIWARQIDRQLSAYMRRVEDVLGKGWENHVEGQRLKADGDSFRQKLNTQELFDEWSRKVQQRNLGVSGRIFTIESTRARGGGRGNVLKLKVNFLPEIITLSKEVRNLKWLGFRVPLAIVNKAHQANQLYPFAISLIESVRTYERTCEKVEEKSSISPLVAGLRKEVQALVTEGMVLVWESYKLDPYVQKLAEAVFNFQEKVDDLLSSVEKIDIEVRSLETCAYNSQTFRDVLGKVQRAVDELNLHSYSNLPQWVSTLDVQVEKYLSGRLEAGLKSWTECLKGSKSSRHVDDTDTSMMAHKPGGDPDIQILRHEILIQNQVLFIQPPVERVREHLIAELHIWVGNITLLPRIQSSRYQVGLERDELETDTTYRSLLGKLPEGPVYLQGSYAAIEEKVAKMEEYVQVWLQYQSLWDMDMSMVYNRLGENMDKWMVLLKDIKRARVTFDTSETQKVFGPVVIDYHQVQSKVNMKYDTWHKEILSKFASRLGDNMQDFYGSVSKARTDMEQQTIEGASTTDAVGFITVVQTLKRKLKNWEKSVEMYKEGQRILERQRFAFPPSWLYVDNIEGEWGAFNDILKRKDSSIQTQVATLQMKIISEDQAVETRSSELLFEWEKGKPVQGSTRPDVALNNLAIFEGKFSRLKEDRDNVARAKEALELMEPGTLVASDERVQIGLEELQDLKGVWSELAKIWEKVDELKEKPWLSVQPRKLRQSLDALLNDMKNLPARLKQYSSFEYVQKTIKTYLKVNMLIVELKSEALKERHWKTLMRKLHVNWVLSDLNLGQVWDVDLQKNEMIVKDVILVAQGEMALEEFLKQVRDVWQSYELELVNYQNKCRIIRGWDDLFTKVKEHINSVSAMKLSPYYKVFEEDALQWEEKLNRIHDVFDALLPVETQRFSSISTEFLTLMKKVAKTPLVVDVLNIQGVQRQLERLADLLGKIQKALGEYLERERASFPRFYFVGDEDLLEIIGNSKSLPKLQKHFKKMFAGVAAIVFNDEENLITGLSSKEGEEVVFKKPVSLKEHPKVNEWLTCTESEMRTTLATLLAEAVNDVQQFNSDTVDGQQYMKWVDGYNGQLVVLASQIAWSESCENALQTISSSSNQKDLEPMLKVLKVVEATLNILADSVLQEQPPVRRRKLEHLIIEHVHQRDVTRELISTKVTNTKAFEWLSQMRFYFDPKQKDVLQQLSIHMANAKFNYGFEYLGVQDKLVQTPLTDRCYLTMTQALEGRLGGSPFGPAGTGKTESVKALGHQLGRFVLVFNCDETFDFQAMGRIFVGLCQTIQLSLREGSNDTTTPISIELVGKQVRVSRDMAIFITMNPGYAGRSNLPDNLKKLFRSLAMTTPDRQLIAQVMLYSQGFRTAEKLATKIVPFFNAGNVKRDKIQRIKESLTEDGQEADEAAISENLNEQEILIQSVYETVVPKLVAEDIPLLQSLLSDVFPGVRYIGAEMKSLKAEIKKVCTEMNLVYGDGEEQGSAWVDKILQLYQISQIHHGLMMVGPSGSGKSSAWRTLLKALENLEGVEGVAHVVDPKAISKEALYGTLDPNTREWTDGLFTHILRKIIDNVRGEINKRQWIIFDGDVDPEWVENLNSVLDDNKLLTLPNGERLGIPPNVRIMFEVQDLRFATWPLSAVVAWCGSARMSCQLR</sequence>
<dbReference type="InterPro" id="IPR026983">
    <property type="entry name" value="DHC"/>
</dbReference>
<dbReference type="GO" id="GO:0007018">
    <property type="term" value="P:microtubule-based movement"/>
    <property type="evidence" value="ECO:0007669"/>
    <property type="project" value="InterPro"/>
</dbReference>
<keyword evidence="10" id="KW-0505">Motor protein</keyword>
<feature type="domain" description="Dynein heavy chain hydrolytic ATP-binding dynein motor region" evidence="15">
    <location>
        <begin position="1437"/>
        <end position="1520"/>
    </location>
</feature>
<comment type="similarity">
    <text evidence="2">Belongs to the dynein heavy chain family.</text>
</comment>
<evidence type="ECO:0000256" key="10">
    <source>
        <dbReference type="ARBA" id="ARBA00023175"/>
    </source>
</evidence>
<feature type="domain" description="Dynein heavy chain hydrolytic ATP-binding dynein motor region" evidence="15">
    <location>
        <begin position="1537"/>
        <end position="1745"/>
    </location>
</feature>
<evidence type="ECO:0000256" key="5">
    <source>
        <dbReference type="ARBA" id="ARBA00022737"/>
    </source>
</evidence>
<dbReference type="Gene3D" id="1.10.287.2620">
    <property type="match status" value="1"/>
</dbReference>
<dbReference type="GO" id="GO:0005524">
    <property type="term" value="F:ATP binding"/>
    <property type="evidence" value="ECO:0007669"/>
    <property type="project" value="UniProtKB-KW"/>
</dbReference>
<evidence type="ECO:0000256" key="6">
    <source>
        <dbReference type="ARBA" id="ARBA00022741"/>
    </source>
</evidence>
<dbReference type="Gene3D" id="1.10.8.710">
    <property type="match status" value="2"/>
</dbReference>
<protein>
    <submittedName>
        <fullName evidence="16">Cytoplasmic dynein 1 heavy chain 1</fullName>
    </submittedName>
</protein>
<keyword evidence="4" id="KW-0493">Microtubule</keyword>
<dbReference type="GO" id="GO:0045505">
    <property type="term" value="F:dynein intermediate chain binding"/>
    <property type="evidence" value="ECO:0007669"/>
    <property type="project" value="InterPro"/>
</dbReference>
<evidence type="ECO:0000256" key="3">
    <source>
        <dbReference type="ARBA" id="ARBA00022490"/>
    </source>
</evidence>
<dbReference type="InterPro" id="IPR027417">
    <property type="entry name" value="P-loop_NTPase"/>
</dbReference>
<feature type="region of interest" description="Disordered" evidence="12">
    <location>
        <begin position="75"/>
        <end position="97"/>
    </location>
</feature>
<dbReference type="InterPro" id="IPR043157">
    <property type="entry name" value="Dynein_AAA1S"/>
</dbReference>
<dbReference type="OrthoDB" id="6017248at2759"/>
<dbReference type="PANTHER" id="PTHR46532:SF4">
    <property type="entry name" value="AAA+ ATPASE DOMAIN-CONTAINING PROTEIN"/>
    <property type="match status" value="1"/>
</dbReference>
<evidence type="ECO:0000259" key="15">
    <source>
        <dbReference type="Pfam" id="PF12774"/>
    </source>
</evidence>
<dbReference type="GO" id="GO:0005858">
    <property type="term" value="C:axonemal dynein complex"/>
    <property type="evidence" value="ECO:0007669"/>
    <property type="project" value="TreeGrafter"/>
</dbReference>
<dbReference type="SUPFAM" id="SSF52540">
    <property type="entry name" value="P-loop containing nucleoside triphosphate hydrolases"/>
    <property type="match status" value="2"/>
</dbReference>
<dbReference type="FunFam" id="3.20.180.20:FF:000002">
    <property type="entry name" value="Cytoplasmic dynein heavy chain 1"/>
    <property type="match status" value="1"/>
</dbReference>
<keyword evidence="9" id="KW-0175">Coiled coil</keyword>
<keyword evidence="7" id="KW-0067">ATP-binding</keyword>
<dbReference type="EMBL" id="MU825876">
    <property type="protein sequence ID" value="KAJ7386553.1"/>
    <property type="molecule type" value="Genomic_DNA"/>
</dbReference>
<evidence type="ECO:0000256" key="8">
    <source>
        <dbReference type="ARBA" id="ARBA00023017"/>
    </source>
</evidence>
<dbReference type="Gene3D" id="3.20.180.20">
    <property type="entry name" value="Dynein heavy chain, N-terminal domain 2"/>
    <property type="match status" value="1"/>
</dbReference>
<dbReference type="Gene3D" id="3.40.50.300">
    <property type="entry name" value="P-loop containing nucleotide triphosphate hydrolases"/>
    <property type="match status" value="2"/>
</dbReference>
<evidence type="ECO:0000256" key="9">
    <source>
        <dbReference type="ARBA" id="ARBA00023054"/>
    </source>
</evidence>
<evidence type="ECO:0000256" key="11">
    <source>
        <dbReference type="ARBA" id="ARBA00023212"/>
    </source>
</evidence>
<name>A0A9W9ZRD0_9CNID</name>
<evidence type="ECO:0000313" key="17">
    <source>
        <dbReference type="Proteomes" id="UP001163046"/>
    </source>
</evidence>
<dbReference type="InterPro" id="IPR042222">
    <property type="entry name" value="Dynein_2_N"/>
</dbReference>
<evidence type="ECO:0000256" key="4">
    <source>
        <dbReference type="ARBA" id="ARBA00022701"/>
    </source>
</evidence>
<evidence type="ECO:0000256" key="2">
    <source>
        <dbReference type="ARBA" id="ARBA00008887"/>
    </source>
</evidence>
<dbReference type="Pfam" id="PF12774">
    <property type="entry name" value="AAA_6"/>
    <property type="match status" value="2"/>
</dbReference>
<evidence type="ECO:0000256" key="1">
    <source>
        <dbReference type="ARBA" id="ARBA00004245"/>
    </source>
</evidence>
<dbReference type="Gene3D" id="1.20.140.100">
    <property type="entry name" value="Dynein heavy chain, N-terminal domain 2"/>
    <property type="match status" value="2"/>
</dbReference>
<reference evidence="16" key="1">
    <citation type="submission" date="2023-01" db="EMBL/GenBank/DDBJ databases">
        <title>Genome assembly of the deep-sea coral Lophelia pertusa.</title>
        <authorList>
            <person name="Herrera S."/>
            <person name="Cordes E."/>
        </authorList>
    </citation>
    <scope>NUCLEOTIDE SEQUENCE</scope>
    <source>
        <strain evidence="16">USNM1676648</strain>
        <tissue evidence="16">Polyp</tissue>
    </source>
</reference>
<evidence type="ECO:0000256" key="12">
    <source>
        <dbReference type="SAM" id="MobiDB-lite"/>
    </source>
</evidence>
<dbReference type="InterPro" id="IPR035699">
    <property type="entry name" value="AAA_6"/>
</dbReference>
<gene>
    <name evidence="16" type="primary">DYNC1H1_2</name>
    <name evidence="16" type="ORF">OS493_008690</name>
</gene>
<keyword evidence="8" id="KW-0243">Dynein</keyword>
<dbReference type="FunFam" id="3.40.50.300:FF:001541">
    <property type="entry name" value="Dynein heavy chain"/>
    <property type="match status" value="1"/>
</dbReference>
<dbReference type="Pfam" id="PF08393">
    <property type="entry name" value="DHC_N2"/>
    <property type="match status" value="1"/>
</dbReference>
<keyword evidence="3" id="KW-0963">Cytoplasm</keyword>
<dbReference type="Proteomes" id="UP001163046">
    <property type="component" value="Unassembled WGS sequence"/>
</dbReference>